<dbReference type="OrthoDB" id="9814608at2"/>
<dbReference type="Proteomes" id="UP000290037">
    <property type="component" value="Unassembled WGS sequence"/>
</dbReference>
<feature type="transmembrane region" description="Helical" evidence="6">
    <location>
        <begin position="218"/>
        <end position="236"/>
    </location>
</feature>
<feature type="transmembrane region" description="Helical" evidence="6">
    <location>
        <begin position="115"/>
        <end position="136"/>
    </location>
</feature>
<reference evidence="8" key="2">
    <citation type="submission" date="2016-11" db="EMBL/GenBank/DDBJ databases">
        <authorList>
            <person name="Jaros S."/>
            <person name="Januszkiewicz K."/>
            <person name="Wedrychowicz H."/>
        </authorList>
    </citation>
    <scope>NUCLEOTIDE SEQUENCE [LARGE SCALE GENOMIC DNA]</scope>
    <source>
        <strain evidence="8">DSM 19859</strain>
    </source>
</reference>
<evidence type="ECO:0000256" key="4">
    <source>
        <dbReference type="ARBA" id="ARBA00022989"/>
    </source>
</evidence>
<feature type="transmembrane region" description="Helical" evidence="6">
    <location>
        <begin position="256"/>
        <end position="277"/>
    </location>
</feature>
<keyword evidence="10" id="KW-1185">Reference proteome</keyword>
<dbReference type="EMBL" id="QOVN01000001">
    <property type="protein sequence ID" value="RXG31053.1"/>
    <property type="molecule type" value="Genomic_DNA"/>
</dbReference>
<reference evidence="7 10" key="3">
    <citation type="submission" date="2018-07" db="EMBL/GenBank/DDBJ databases">
        <title>Leeuwenhoekiella genomics.</title>
        <authorList>
            <person name="Tahon G."/>
            <person name="Willems A."/>
        </authorList>
    </citation>
    <scope>NUCLEOTIDE SEQUENCE [LARGE SCALE GENOMIC DNA]</scope>
    <source>
        <strain evidence="7 10">LMG 24856</strain>
    </source>
</reference>
<proteinExistence type="predicted"/>
<dbReference type="EMBL" id="FQXT01000002">
    <property type="protein sequence ID" value="SHH78354.1"/>
    <property type="molecule type" value="Genomic_DNA"/>
</dbReference>
<feature type="transmembrane region" description="Helical" evidence="6">
    <location>
        <begin position="365"/>
        <end position="384"/>
    </location>
</feature>
<evidence type="ECO:0000256" key="6">
    <source>
        <dbReference type="SAM" id="Phobius"/>
    </source>
</evidence>
<accession>A0A1M5VTN0</accession>
<sequence>MSVLKGFVKDTAVYGLATILPRLMNLFLISLHTDSLETSGYADNTAFYVGAAFLNVLLAYGMETAFFRFFSKAEDENKVYSTVLIALTVTSLIAFTLLYALRVPICEALELPVEYFGYLLGVTILDALVVAPFAYLRAKGKALRFTGIKLTNLAIYVVLNIFFLWAIPEFNMQFSWYDPTALLTYIFAANLAASAVTFLLIAPDFFRIKLVFDKQLFGQLWQYGWPVLVAGLAFVVNENLDKLLIGNMLDKDIMGAYSGCYKLAVFMTIFIQAFRLGAEPFFFSHAKNKNAPTTYATILKYFVVVGAAGLLFIVCFIDFFKALLISDSSYFKAIEIVPYILLANLFLGIYHNLSVWYKLTDKTRYGMYFSILGAALTIALNWYFIPLIGFMASAYTTVVAYGTMMLISYFYGQKYYQIPYNVSRISMYLLLATSGALVSFYFFRSNYGVNGVIFLAFMGLTLLLEHKELNAILGRNKK</sequence>
<dbReference type="InterPro" id="IPR050833">
    <property type="entry name" value="Poly_Biosynth_Transport"/>
</dbReference>
<evidence type="ECO:0000313" key="10">
    <source>
        <dbReference type="Proteomes" id="UP000290037"/>
    </source>
</evidence>
<dbReference type="Pfam" id="PF01943">
    <property type="entry name" value="Polysacc_synt"/>
    <property type="match status" value="1"/>
</dbReference>
<dbReference type="RefSeq" id="WP_072981759.1">
    <property type="nucleotide sequence ID" value="NZ_FQXT01000002.1"/>
</dbReference>
<feature type="transmembrane region" description="Helical" evidence="6">
    <location>
        <begin position="390"/>
        <end position="412"/>
    </location>
</feature>
<evidence type="ECO:0000313" key="8">
    <source>
        <dbReference type="EMBL" id="SHH78354.1"/>
    </source>
</evidence>
<evidence type="ECO:0000256" key="2">
    <source>
        <dbReference type="ARBA" id="ARBA00022475"/>
    </source>
</evidence>
<feature type="transmembrane region" description="Helical" evidence="6">
    <location>
        <begin position="424"/>
        <end position="443"/>
    </location>
</feature>
<organism evidence="8 9">
    <name type="scientific">Leeuwenhoekiella palythoae</name>
    <dbReference type="NCBI Taxonomy" id="573501"/>
    <lineage>
        <taxon>Bacteria</taxon>
        <taxon>Pseudomonadati</taxon>
        <taxon>Bacteroidota</taxon>
        <taxon>Flavobacteriia</taxon>
        <taxon>Flavobacteriales</taxon>
        <taxon>Flavobacteriaceae</taxon>
        <taxon>Leeuwenhoekiella</taxon>
    </lineage>
</organism>
<dbReference type="PANTHER" id="PTHR30250:SF11">
    <property type="entry name" value="O-ANTIGEN TRANSPORTER-RELATED"/>
    <property type="match status" value="1"/>
</dbReference>
<evidence type="ECO:0000313" key="7">
    <source>
        <dbReference type="EMBL" id="RXG31053.1"/>
    </source>
</evidence>
<feature type="transmembrane region" description="Helical" evidence="6">
    <location>
        <begin position="148"/>
        <end position="167"/>
    </location>
</feature>
<gene>
    <name evidence="7" type="ORF">DSM01_189</name>
    <name evidence="8" type="ORF">SAMN04487999_0896</name>
</gene>
<dbReference type="InterPro" id="IPR002797">
    <property type="entry name" value="Polysacc_synth"/>
</dbReference>
<keyword evidence="3 6" id="KW-0812">Transmembrane</keyword>
<feature type="transmembrane region" description="Helical" evidence="6">
    <location>
        <begin position="79"/>
        <end position="103"/>
    </location>
</feature>
<dbReference type="PANTHER" id="PTHR30250">
    <property type="entry name" value="PST FAMILY PREDICTED COLANIC ACID TRANSPORTER"/>
    <property type="match status" value="1"/>
</dbReference>
<dbReference type="Proteomes" id="UP000184240">
    <property type="component" value="Unassembled WGS sequence"/>
</dbReference>
<comment type="subcellular location">
    <subcellularLocation>
        <location evidence="1">Cell membrane</location>
        <topology evidence="1">Multi-pass membrane protein</topology>
    </subcellularLocation>
</comment>
<feature type="transmembrane region" description="Helical" evidence="6">
    <location>
        <begin position="182"/>
        <end position="206"/>
    </location>
</feature>
<dbReference type="AlphaFoldDB" id="A0A1M5VTN0"/>
<evidence type="ECO:0000256" key="3">
    <source>
        <dbReference type="ARBA" id="ARBA00022692"/>
    </source>
</evidence>
<keyword evidence="4 6" id="KW-1133">Transmembrane helix</keyword>
<evidence type="ECO:0000256" key="1">
    <source>
        <dbReference type="ARBA" id="ARBA00004651"/>
    </source>
</evidence>
<feature type="transmembrane region" description="Helical" evidence="6">
    <location>
        <begin position="449"/>
        <end position="465"/>
    </location>
</feature>
<keyword evidence="5 6" id="KW-0472">Membrane</keyword>
<dbReference type="GO" id="GO:0005886">
    <property type="term" value="C:plasma membrane"/>
    <property type="evidence" value="ECO:0007669"/>
    <property type="project" value="UniProtKB-SubCell"/>
</dbReference>
<dbReference type="STRING" id="573501.SAMN04487999_0896"/>
<keyword evidence="2" id="KW-1003">Cell membrane</keyword>
<evidence type="ECO:0000256" key="5">
    <source>
        <dbReference type="ARBA" id="ARBA00023136"/>
    </source>
</evidence>
<feature type="transmembrane region" description="Helical" evidence="6">
    <location>
        <begin position="336"/>
        <end position="353"/>
    </location>
</feature>
<feature type="transmembrane region" description="Helical" evidence="6">
    <location>
        <begin position="12"/>
        <end position="33"/>
    </location>
</feature>
<feature type="transmembrane region" description="Helical" evidence="6">
    <location>
        <begin position="298"/>
        <end position="324"/>
    </location>
</feature>
<protein>
    <submittedName>
        <fullName evidence="8">Membrane protein involved in the export of O-antigen and teichoic acid</fullName>
    </submittedName>
    <submittedName>
        <fullName evidence="7">O-antigen/teichoic acid export membrane protein</fullName>
    </submittedName>
</protein>
<evidence type="ECO:0000313" key="9">
    <source>
        <dbReference type="Proteomes" id="UP000184240"/>
    </source>
</evidence>
<feature type="transmembrane region" description="Helical" evidence="6">
    <location>
        <begin position="45"/>
        <end position="67"/>
    </location>
</feature>
<name>A0A1M5VTN0_9FLAO</name>
<reference evidence="9" key="1">
    <citation type="submission" date="2016-11" db="EMBL/GenBank/DDBJ databases">
        <authorList>
            <person name="Varghese N."/>
            <person name="Submissions S."/>
        </authorList>
    </citation>
    <scope>NUCLEOTIDE SEQUENCE [LARGE SCALE GENOMIC DNA]</scope>
    <source>
        <strain evidence="9">DSM 19859</strain>
    </source>
</reference>